<dbReference type="InterPro" id="IPR036543">
    <property type="entry name" value="Guanylate-bd_C_sf"/>
</dbReference>
<proteinExistence type="predicted"/>
<dbReference type="Gene3D" id="1.20.1000.10">
    <property type="entry name" value="Guanylate-binding protein, C-terminal domain"/>
    <property type="match status" value="1"/>
</dbReference>
<evidence type="ECO:0000313" key="2">
    <source>
        <dbReference type="EMBL" id="KAG7458964.1"/>
    </source>
</evidence>
<comment type="caution">
    <text evidence="2">The sequence shown here is derived from an EMBL/GenBank/DDBJ whole genome shotgun (WGS) entry which is preliminary data.</text>
</comment>
<dbReference type="SUPFAM" id="SSF48340">
    <property type="entry name" value="Interferon-induced guanylate-binding protein 1 (GBP1), C-terminal domain"/>
    <property type="match status" value="1"/>
</dbReference>
<dbReference type="EMBL" id="JAFDVH010000020">
    <property type="protein sequence ID" value="KAG7458964.1"/>
    <property type="molecule type" value="Genomic_DNA"/>
</dbReference>
<dbReference type="GO" id="GO:0003924">
    <property type="term" value="F:GTPase activity"/>
    <property type="evidence" value="ECO:0007669"/>
    <property type="project" value="InterPro"/>
</dbReference>
<dbReference type="Pfam" id="PF02841">
    <property type="entry name" value="GBP_C"/>
    <property type="match status" value="1"/>
</dbReference>
<protein>
    <recommendedName>
        <fullName evidence="1">Guanylate-binding protein/Atlastin C-terminal domain-containing protein</fullName>
    </recommendedName>
</protein>
<dbReference type="OrthoDB" id="2135133at2759"/>
<name>A0A9D3PFA5_MEGAT</name>
<dbReference type="Proteomes" id="UP001046870">
    <property type="component" value="Chromosome 20"/>
</dbReference>
<gene>
    <name evidence="2" type="ORF">MATL_G00226220</name>
</gene>
<evidence type="ECO:0000313" key="3">
    <source>
        <dbReference type="Proteomes" id="UP001046870"/>
    </source>
</evidence>
<dbReference type="PANTHER" id="PTHR10751">
    <property type="entry name" value="GUANYLATE BINDING PROTEIN"/>
    <property type="match status" value="1"/>
</dbReference>
<sequence>MSQRVKLPTETQEELYRVHEDCKKEALQEFVASSFKDDDQRYQNELLSHINDEYKKKCTDNRDLSMKHCTDLLNRIFGCLAPGCFIRKGGYQAYKAKQNALIQEYRKLPGRGIEAEHALEAFLGNNNYFEDLILQADTCLTEKEEKAEGEKQQTKDMIVRSFLQAVKQMSGASKDDTSSRNVTISISNKCENLHLKEPRGVCDMWGKQGTSHAYR</sequence>
<dbReference type="GO" id="GO:0005525">
    <property type="term" value="F:GTP binding"/>
    <property type="evidence" value="ECO:0007669"/>
    <property type="project" value="InterPro"/>
</dbReference>
<organism evidence="2 3">
    <name type="scientific">Megalops atlanticus</name>
    <name type="common">Tarpon</name>
    <name type="synonym">Clupea gigantea</name>
    <dbReference type="NCBI Taxonomy" id="7932"/>
    <lineage>
        <taxon>Eukaryota</taxon>
        <taxon>Metazoa</taxon>
        <taxon>Chordata</taxon>
        <taxon>Craniata</taxon>
        <taxon>Vertebrata</taxon>
        <taxon>Euteleostomi</taxon>
        <taxon>Actinopterygii</taxon>
        <taxon>Neopterygii</taxon>
        <taxon>Teleostei</taxon>
        <taxon>Elopiformes</taxon>
        <taxon>Megalopidae</taxon>
        <taxon>Megalops</taxon>
    </lineage>
</organism>
<reference evidence="2" key="1">
    <citation type="submission" date="2021-01" db="EMBL/GenBank/DDBJ databases">
        <authorList>
            <person name="Zahm M."/>
            <person name="Roques C."/>
            <person name="Cabau C."/>
            <person name="Klopp C."/>
            <person name="Donnadieu C."/>
            <person name="Jouanno E."/>
            <person name="Lampietro C."/>
            <person name="Louis A."/>
            <person name="Herpin A."/>
            <person name="Echchiki A."/>
            <person name="Berthelot C."/>
            <person name="Parey E."/>
            <person name="Roest-Crollius H."/>
            <person name="Braasch I."/>
            <person name="Postlethwait J."/>
            <person name="Bobe J."/>
            <person name="Montfort J."/>
            <person name="Bouchez O."/>
            <person name="Begum T."/>
            <person name="Mejri S."/>
            <person name="Adams A."/>
            <person name="Chen W.-J."/>
            <person name="Guiguen Y."/>
        </authorList>
    </citation>
    <scope>NUCLEOTIDE SEQUENCE</scope>
    <source>
        <strain evidence="2">YG-15Mar2019-1</strain>
        <tissue evidence="2">Brain</tissue>
    </source>
</reference>
<evidence type="ECO:0000259" key="1">
    <source>
        <dbReference type="Pfam" id="PF02841"/>
    </source>
</evidence>
<keyword evidence="3" id="KW-1185">Reference proteome</keyword>
<feature type="domain" description="Guanylate-binding protein/Atlastin C-terminal" evidence="1">
    <location>
        <begin position="1"/>
        <end position="186"/>
    </location>
</feature>
<dbReference type="InterPro" id="IPR003191">
    <property type="entry name" value="Guanylate-bd/ATL_C"/>
</dbReference>
<dbReference type="AlphaFoldDB" id="A0A9D3PFA5"/>
<accession>A0A9D3PFA5</accession>